<dbReference type="SMART" id="SM00360">
    <property type="entry name" value="RRM"/>
    <property type="match status" value="1"/>
</dbReference>
<feature type="compositionally biased region" description="Low complexity" evidence="2">
    <location>
        <begin position="898"/>
        <end position="907"/>
    </location>
</feature>
<evidence type="ECO:0000313" key="4">
    <source>
        <dbReference type="EMBL" id="ORY18685.1"/>
    </source>
</evidence>
<dbReference type="GO" id="GO:0003723">
    <property type="term" value="F:RNA binding"/>
    <property type="evidence" value="ECO:0007669"/>
    <property type="project" value="UniProtKB-UniRule"/>
</dbReference>
<dbReference type="Pfam" id="PF00076">
    <property type="entry name" value="RRM_1"/>
    <property type="match status" value="1"/>
</dbReference>
<dbReference type="Proteomes" id="UP000193144">
    <property type="component" value="Unassembled WGS sequence"/>
</dbReference>
<dbReference type="PROSITE" id="PS50102">
    <property type="entry name" value="RRM"/>
    <property type="match status" value="1"/>
</dbReference>
<keyword evidence="1" id="KW-0694">RNA-binding</keyword>
<feature type="compositionally biased region" description="Polar residues" evidence="2">
    <location>
        <begin position="1340"/>
        <end position="1354"/>
    </location>
</feature>
<dbReference type="InterPro" id="IPR035979">
    <property type="entry name" value="RBD_domain_sf"/>
</dbReference>
<feature type="region of interest" description="Disordered" evidence="2">
    <location>
        <begin position="715"/>
        <end position="1249"/>
    </location>
</feature>
<evidence type="ECO:0000256" key="1">
    <source>
        <dbReference type="PROSITE-ProRule" id="PRU00176"/>
    </source>
</evidence>
<dbReference type="CDD" id="cd00590">
    <property type="entry name" value="RRM_SF"/>
    <property type="match status" value="1"/>
</dbReference>
<feature type="compositionally biased region" description="Polar residues" evidence="2">
    <location>
        <begin position="1278"/>
        <end position="1300"/>
    </location>
</feature>
<name>A0A1Y2A9H3_9PLEO</name>
<comment type="caution">
    <text evidence="4">The sequence shown here is derived from an EMBL/GenBank/DDBJ whole genome shotgun (WGS) entry which is preliminary data.</text>
</comment>
<accession>A0A1Y2A9H3</accession>
<dbReference type="Gene3D" id="3.30.70.330">
    <property type="match status" value="1"/>
</dbReference>
<evidence type="ECO:0000313" key="5">
    <source>
        <dbReference type="Proteomes" id="UP000193144"/>
    </source>
</evidence>
<dbReference type="STRING" id="1231657.A0A1Y2A9H3"/>
<feature type="compositionally biased region" description="Basic and acidic residues" evidence="2">
    <location>
        <begin position="1082"/>
        <end position="1093"/>
    </location>
</feature>
<keyword evidence="5" id="KW-1185">Reference proteome</keyword>
<feature type="region of interest" description="Disordered" evidence="2">
    <location>
        <begin position="467"/>
        <end position="557"/>
    </location>
</feature>
<reference evidence="4 5" key="1">
    <citation type="submission" date="2016-07" db="EMBL/GenBank/DDBJ databases">
        <title>Pervasive Adenine N6-methylation of Active Genes in Fungi.</title>
        <authorList>
            <consortium name="DOE Joint Genome Institute"/>
            <person name="Mondo S.J."/>
            <person name="Dannebaum R.O."/>
            <person name="Kuo R.C."/>
            <person name="Labutti K."/>
            <person name="Haridas S."/>
            <person name="Kuo A."/>
            <person name="Salamov A."/>
            <person name="Ahrendt S.R."/>
            <person name="Lipzen A."/>
            <person name="Sullivan W."/>
            <person name="Andreopoulos W.B."/>
            <person name="Clum A."/>
            <person name="Lindquist E."/>
            <person name="Daum C."/>
            <person name="Ramamoorthy G.K."/>
            <person name="Gryganskyi A."/>
            <person name="Culley D."/>
            <person name="Magnuson J.K."/>
            <person name="James T.Y."/>
            <person name="O'Malley M.A."/>
            <person name="Stajich J.E."/>
            <person name="Spatafora J.W."/>
            <person name="Visel A."/>
            <person name="Grigoriev I.V."/>
        </authorList>
    </citation>
    <scope>NUCLEOTIDE SEQUENCE [LARGE SCALE GENOMIC DNA]</scope>
    <source>
        <strain evidence="4 5">CBS 115471</strain>
    </source>
</reference>
<feature type="compositionally biased region" description="Basic and acidic residues" evidence="2">
    <location>
        <begin position="781"/>
        <end position="798"/>
    </location>
</feature>
<dbReference type="InterPro" id="IPR000504">
    <property type="entry name" value="RRM_dom"/>
</dbReference>
<gene>
    <name evidence="4" type="ORF">BCR34DRAFT_292039</name>
</gene>
<dbReference type="OrthoDB" id="3800936at2759"/>
<evidence type="ECO:0000256" key="2">
    <source>
        <dbReference type="SAM" id="MobiDB-lite"/>
    </source>
</evidence>
<feature type="compositionally biased region" description="Polar residues" evidence="2">
    <location>
        <begin position="364"/>
        <end position="380"/>
    </location>
</feature>
<organism evidence="4 5">
    <name type="scientific">Clohesyomyces aquaticus</name>
    <dbReference type="NCBI Taxonomy" id="1231657"/>
    <lineage>
        <taxon>Eukaryota</taxon>
        <taxon>Fungi</taxon>
        <taxon>Dikarya</taxon>
        <taxon>Ascomycota</taxon>
        <taxon>Pezizomycotina</taxon>
        <taxon>Dothideomycetes</taxon>
        <taxon>Pleosporomycetidae</taxon>
        <taxon>Pleosporales</taxon>
        <taxon>Lindgomycetaceae</taxon>
        <taxon>Clohesyomyces</taxon>
    </lineage>
</organism>
<feature type="region of interest" description="Disordered" evidence="2">
    <location>
        <begin position="1273"/>
        <end position="1439"/>
    </location>
</feature>
<feature type="compositionally biased region" description="Polar residues" evidence="2">
    <location>
        <begin position="219"/>
        <end position="234"/>
    </location>
</feature>
<feature type="region of interest" description="Disordered" evidence="2">
    <location>
        <begin position="331"/>
        <end position="382"/>
    </location>
</feature>
<feature type="compositionally biased region" description="Polar residues" evidence="2">
    <location>
        <begin position="1309"/>
        <end position="1321"/>
    </location>
</feature>
<feature type="compositionally biased region" description="Low complexity" evidence="2">
    <location>
        <begin position="1375"/>
        <end position="1390"/>
    </location>
</feature>
<feature type="compositionally biased region" description="Polar residues" evidence="2">
    <location>
        <begin position="1131"/>
        <end position="1140"/>
    </location>
</feature>
<feature type="domain" description="RRM" evidence="3">
    <location>
        <begin position="611"/>
        <end position="687"/>
    </location>
</feature>
<feature type="compositionally biased region" description="Basic residues" evidence="2">
    <location>
        <begin position="1397"/>
        <end position="1407"/>
    </location>
</feature>
<dbReference type="SUPFAM" id="SSF54928">
    <property type="entry name" value="RNA-binding domain, RBD"/>
    <property type="match status" value="1"/>
</dbReference>
<feature type="region of interest" description="Disordered" evidence="2">
    <location>
        <begin position="219"/>
        <end position="262"/>
    </location>
</feature>
<evidence type="ECO:0000259" key="3">
    <source>
        <dbReference type="PROSITE" id="PS50102"/>
    </source>
</evidence>
<dbReference type="EMBL" id="MCFA01000005">
    <property type="protein sequence ID" value="ORY18685.1"/>
    <property type="molecule type" value="Genomic_DNA"/>
</dbReference>
<proteinExistence type="predicted"/>
<feature type="compositionally biased region" description="Basic and acidic residues" evidence="2">
    <location>
        <begin position="946"/>
        <end position="980"/>
    </location>
</feature>
<sequence length="1439" mass="156532">MAAPSPPTVPAEVAPPARLSPANLEKRVVLAPLPSMALPQLADERQYHPGQALFSTDLNRKPPRKMMPPYPSVVARGYSDPRQAVADYAHFWYNKYPREYLCYFPLCGWTINDLWDDWDIHIDSPSFLTEVLKFICGENLHWARGFAVAWAEANKDRFLKVVALDMEEIYEPTNPLAVVDKVFVNGEQNLYPRKFLWHVINVMRIGIYNVDAQQQVEAQKQGEATSSKTSSMKPRNTGAVPQAAPRPRGGGIEAATKLPPAPSRPAQVIPGMQPPMVAPHRGPAPMIPFSDVNIQMPPGSLGQYVPVRGGSHVHPPAPPMGMSPQMNPVNMKTSKSRTTRSASGAYNQPPGMPGGWVENLQGPHPSSQLRQPSGTMSAMQSPRFHPQMPMSQPMAGPPYHMAPFSPVPAFASPMNVPNHMAQLFTPMMHPAMMAPQGIPYESPTMERGHQGYGHDPPARRMQMEDMTNSSQYPHAGLSRPDQRGNMLRRSSRVEKQQGLYNPYGAERPEFSNIPVQPVGKKNGRNSFSNNPGRGRKFSVGSYGRNAYGGASNTDRPEPIFHRQASRQQESGSQDSPYVQRANKDVIDLTIVNDSERGCSEDWIADKNEYVTYLWVADIPAGTEADDLKKFFQDIVEVRVAHVRLMTDKRQQPIAYVHFDCVTDARKALVMNNKLFHGRNLIVRVPKHFYMMEEPNTKRQWTVNYYEPYQQGVTVSTKGKQRMSYGAQDMPRNTQGPSLPGPAYSPQDARSDLQRQASYDLPTLRGSPEARKAKKQTYKSPSKKEYKEQDTVSATRDEANSSAALPAVREAEPVWDQPKPLTPKMEPAKIETPVVAGPEEGICAPPAALRTSEPVAKASPLTEERVIPSSEVTTMKSPKRTDEPPQATSSVPVQPPTQQPLETTPNLPGREEHIGTRKPTRTVAKSAITMDDAPKTQDELDVGTQSRDGEVASDDDQKHDVSFHSAKESLSDSGKQEEAKKPSVPSGNDKDHDPGKSPDPPGCFDNEPKEDVLDAGPKSEALADEQTTPNNMVPPPTQDTVQTSTSTHAKAPAVAEKKPGPKQTESLFPLAKPKNKKRKEKPKKQEKAKTEANEKSGPSKQSEAGTGEGKGSSALAMTRGEARTKAQGAVKSPTQAQSPKGTASLAESGVNAPDGKGEAWPPVESVLAAGSVVEDSKDHSESEMSGGKIPAPSTKSKDDTLRLLPQANVLKPLPPSRTSSPDARSFDAEKTNLSTVAPVSKDPAENEIDVEEMTKKKKIARDRVAVPKLNLSIRKVSDSGKSPTSDTILTPKHLSTSTTPVDENERGNPAQVSSFEINSKVPTNEKKTKAVETSPAKSIGSVASSSTLQRHSPSPTGAFYTPLQTPSGLPNPAPAVAPTTTVAPSTAVGPTIETAPPKKSKNKKKNKNKTAAMGADTTIGLETATMSDSHNLPGMPGKQV</sequence>
<protein>
    <recommendedName>
        <fullName evidence="3">RRM domain-containing protein</fullName>
    </recommendedName>
</protein>
<feature type="compositionally biased region" description="Basic residues" evidence="2">
    <location>
        <begin position="1072"/>
        <end position="1081"/>
    </location>
</feature>
<dbReference type="InterPro" id="IPR012677">
    <property type="entry name" value="Nucleotide-bd_a/b_plait_sf"/>
</dbReference>
<feature type="compositionally biased region" description="Polar residues" evidence="2">
    <location>
        <begin position="1037"/>
        <end position="1047"/>
    </location>
</feature>